<dbReference type="PANTHER" id="PTHR38926">
    <property type="entry name" value="F-BOX DOMAIN CONTAINING PROTEIN, EXPRESSED"/>
    <property type="match status" value="1"/>
</dbReference>
<dbReference type="EMBL" id="JARKIB010000023">
    <property type="protein sequence ID" value="KAJ7766676.1"/>
    <property type="molecule type" value="Genomic_DNA"/>
</dbReference>
<accession>A0AAD7JKD3</accession>
<protein>
    <recommendedName>
        <fullName evidence="3">F-box domain-containing protein</fullName>
    </recommendedName>
</protein>
<dbReference type="SUPFAM" id="SSF52047">
    <property type="entry name" value="RNI-like"/>
    <property type="match status" value="1"/>
</dbReference>
<dbReference type="PANTHER" id="PTHR38926:SF72">
    <property type="entry name" value="IM:7136021-RELATED"/>
    <property type="match status" value="1"/>
</dbReference>
<comment type="caution">
    <text evidence="1">The sequence shown here is derived from an EMBL/GenBank/DDBJ whole genome shotgun (WGS) entry which is preliminary data.</text>
</comment>
<name>A0AAD7JKD3_9AGAR</name>
<gene>
    <name evidence="1" type="ORF">B0H16DRAFT_1366748</name>
</gene>
<keyword evidence="2" id="KW-1185">Reference proteome</keyword>
<proteinExistence type="predicted"/>
<organism evidence="1 2">
    <name type="scientific">Mycena metata</name>
    <dbReference type="NCBI Taxonomy" id="1033252"/>
    <lineage>
        <taxon>Eukaryota</taxon>
        <taxon>Fungi</taxon>
        <taxon>Dikarya</taxon>
        <taxon>Basidiomycota</taxon>
        <taxon>Agaricomycotina</taxon>
        <taxon>Agaricomycetes</taxon>
        <taxon>Agaricomycetidae</taxon>
        <taxon>Agaricales</taxon>
        <taxon>Marasmiineae</taxon>
        <taxon>Mycenaceae</taxon>
        <taxon>Mycena</taxon>
    </lineage>
</organism>
<reference evidence="1" key="1">
    <citation type="submission" date="2023-03" db="EMBL/GenBank/DDBJ databases">
        <title>Massive genome expansion in bonnet fungi (Mycena s.s.) driven by repeated elements and novel gene families across ecological guilds.</title>
        <authorList>
            <consortium name="Lawrence Berkeley National Laboratory"/>
            <person name="Harder C.B."/>
            <person name="Miyauchi S."/>
            <person name="Viragh M."/>
            <person name="Kuo A."/>
            <person name="Thoen E."/>
            <person name="Andreopoulos B."/>
            <person name="Lu D."/>
            <person name="Skrede I."/>
            <person name="Drula E."/>
            <person name="Henrissat B."/>
            <person name="Morin E."/>
            <person name="Kohler A."/>
            <person name="Barry K."/>
            <person name="LaButti K."/>
            <person name="Morin E."/>
            <person name="Salamov A."/>
            <person name="Lipzen A."/>
            <person name="Mereny Z."/>
            <person name="Hegedus B."/>
            <person name="Baldrian P."/>
            <person name="Stursova M."/>
            <person name="Weitz H."/>
            <person name="Taylor A."/>
            <person name="Grigoriev I.V."/>
            <person name="Nagy L.G."/>
            <person name="Martin F."/>
            <person name="Kauserud H."/>
        </authorList>
    </citation>
    <scope>NUCLEOTIDE SEQUENCE</scope>
    <source>
        <strain evidence="1">CBHHK182m</strain>
    </source>
</reference>
<dbReference type="InterPro" id="IPR032675">
    <property type="entry name" value="LRR_dom_sf"/>
</dbReference>
<dbReference type="Proteomes" id="UP001215598">
    <property type="component" value="Unassembled WGS sequence"/>
</dbReference>
<evidence type="ECO:0000313" key="1">
    <source>
        <dbReference type="EMBL" id="KAJ7766676.1"/>
    </source>
</evidence>
<evidence type="ECO:0008006" key="3">
    <source>
        <dbReference type="Google" id="ProtNLM"/>
    </source>
</evidence>
<dbReference type="Gene3D" id="3.80.10.10">
    <property type="entry name" value="Ribonuclease Inhibitor"/>
    <property type="match status" value="1"/>
</dbReference>
<sequence length="485" mass="54159">MSSFALGPLSHRRPEYQKQNSLVVDKRGRLRFAALSRRILALPLEILAEIFLHSLPNDEFISPGLSSAPLVLCGVCSCWREVALSTPRLWNSLVLDMPLARKRTAYVELYQSWLSRARSTPISLALQDADDGALPSTVLPLLQTVARLSPQWRNIDVDLGANLAKILFSSEGDIDPFPLLEKLGISRHNSVAQTNLTISFCDAPKLREIFAPAYNALLPMLFPWAQITRVRIGNILLYHCLEIFRNASHLVSGTFEVQDDGSALPTSILLLPHLQSLTLAGISVTDANRIPMTILDCLKTPALENLSLQFAYFYGSHAWTGAWSANWDVSPFLSFLSRSSCQLHTLALSLMPTTTETFIQCLKATPSVVHLKLEPLQVVDRTTMFAQLTADAAFLPKLETLDIFSSKHTGFVRVDSAVIIKMLDWRWAGVDIAQLRSFRMLQTHEPRTFDSTAHPECRRLEQEGMILSCGVKQESFQESIGLRSF</sequence>
<evidence type="ECO:0000313" key="2">
    <source>
        <dbReference type="Proteomes" id="UP001215598"/>
    </source>
</evidence>
<dbReference type="AlphaFoldDB" id="A0AAD7JKD3"/>